<dbReference type="EMBL" id="UYYB01096094">
    <property type="protein sequence ID" value="VDM75954.1"/>
    <property type="molecule type" value="Genomic_DNA"/>
</dbReference>
<dbReference type="PANTHER" id="PTHR21477">
    <property type="entry name" value="ZGC:172139"/>
    <property type="match status" value="1"/>
</dbReference>
<dbReference type="InterPro" id="IPR019141">
    <property type="entry name" value="DUF2045"/>
</dbReference>
<organism evidence="1 2">
    <name type="scientific">Strongylus vulgaris</name>
    <name type="common">Blood worm</name>
    <dbReference type="NCBI Taxonomy" id="40348"/>
    <lineage>
        <taxon>Eukaryota</taxon>
        <taxon>Metazoa</taxon>
        <taxon>Ecdysozoa</taxon>
        <taxon>Nematoda</taxon>
        <taxon>Chromadorea</taxon>
        <taxon>Rhabditida</taxon>
        <taxon>Rhabditina</taxon>
        <taxon>Rhabditomorpha</taxon>
        <taxon>Strongyloidea</taxon>
        <taxon>Strongylidae</taxon>
        <taxon>Strongylus</taxon>
    </lineage>
</organism>
<sequence>MFPNSIIRDLVVPKNCVLEEGPSGGTMTNGLNSVSATSCKCVGELISRIIDLRRARSSQDGSYSSTNNNEIEWAKLFMEFILGTAYSHSDDMIWYVYMSKMNSSFYLGHSTLKTFLRFVHGALPEIKLSPSLVQVFRRSSRNQPSPCDQAYSWEETVCLNLVLQQVEVDFFVTCAVCTKTSPQNLQIIRKNCQKVYPSPSRRRMDSKGSSEEITYPKLYFAIDGFEEVCPNYLWRYFSTN</sequence>
<accession>A0A3P7JD08</accession>
<dbReference type="AlphaFoldDB" id="A0A3P7JD08"/>
<name>A0A3P7JD08_STRVU</name>
<gene>
    <name evidence="1" type="ORF">SVUK_LOCUS10952</name>
</gene>
<evidence type="ECO:0000313" key="1">
    <source>
        <dbReference type="EMBL" id="VDM75954.1"/>
    </source>
</evidence>
<dbReference type="OrthoDB" id="1906921at2759"/>
<reference evidence="1 2" key="1">
    <citation type="submission" date="2018-11" db="EMBL/GenBank/DDBJ databases">
        <authorList>
            <consortium name="Pathogen Informatics"/>
        </authorList>
    </citation>
    <scope>NUCLEOTIDE SEQUENCE [LARGE SCALE GENOMIC DNA]</scope>
</reference>
<dbReference type="PANTHER" id="PTHR21477:SF13">
    <property type="entry name" value="KIAA0930"/>
    <property type="match status" value="1"/>
</dbReference>
<protein>
    <submittedName>
        <fullName evidence="1">Uncharacterized protein</fullName>
    </submittedName>
</protein>
<proteinExistence type="predicted"/>
<dbReference type="Proteomes" id="UP000270094">
    <property type="component" value="Unassembled WGS sequence"/>
</dbReference>
<dbReference type="Pfam" id="PF09741">
    <property type="entry name" value="DUF2045"/>
    <property type="match status" value="1"/>
</dbReference>
<evidence type="ECO:0000313" key="2">
    <source>
        <dbReference type="Proteomes" id="UP000270094"/>
    </source>
</evidence>
<keyword evidence="2" id="KW-1185">Reference proteome</keyword>